<protein>
    <submittedName>
        <fullName evidence="1">Uncharacterized protein</fullName>
    </submittedName>
</protein>
<dbReference type="EMBL" id="JAYDCJ010000001">
    <property type="protein sequence ID" value="MEA1079283.1"/>
    <property type="molecule type" value="Genomic_DNA"/>
</dbReference>
<gene>
    <name evidence="1" type="ORF">U5822_01295</name>
</gene>
<proteinExistence type="predicted"/>
<accession>A0ABU5NTZ0</accession>
<reference evidence="1 2" key="1">
    <citation type="submission" date="2023-12" db="EMBL/GenBank/DDBJ databases">
        <title>Marinobacter qingdaonensis sp. nov., isolated from the intertidal sediment of Qingdao, PR China.</title>
        <authorList>
            <person name="Li Y."/>
        </authorList>
    </citation>
    <scope>NUCLEOTIDE SEQUENCE [LARGE SCALE GENOMIC DNA]</scope>
    <source>
        <strain evidence="1 2">ASW11-75</strain>
    </source>
</reference>
<sequence>MCHARQATEIVRTETGAIDYRHYNRRARHLRAVAFQGWLGFVRGRNRQG</sequence>
<dbReference type="Proteomes" id="UP001305746">
    <property type="component" value="Unassembled WGS sequence"/>
</dbReference>
<keyword evidence="2" id="KW-1185">Reference proteome</keyword>
<name>A0ABU5NTZ0_9GAMM</name>
<dbReference type="RefSeq" id="WP_322853808.1">
    <property type="nucleotide sequence ID" value="NZ_JAYDCJ010000001.1"/>
</dbReference>
<organism evidence="1 2">
    <name type="scientific">Marinobacter qingdaonensis</name>
    <dbReference type="NCBI Taxonomy" id="3108486"/>
    <lineage>
        <taxon>Bacteria</taxon>
        <taxon>Pseudomonadati</taxon>
        <taxon>Pseudomonadota</taxon>
        <taxon>Gammaproteobacteria</taxon>
        <taxon>Pseudomonadales</taxon>
        <taxon>Marinobacteraceae</taxon>
        <taxon>Marinobacter</taxon>
    </lineage>
</organism>
<comment type="caution">
    <text evidence="1">The sequence shown here is derived from an EMBL/GenBank/DDBJ whole genome shotgun (WGS) entry which is preliminary data.</text>
</comment>
<evidence type="ECO:0000313" key="2">
    <source>
        <dbReference type="Proteomes" id="UP001305746"/>
    </source>
</evidence>
<evidence type="ECO:0000313" key="1">
    <source>
        <dbReference type="EMBL" id="MEA1079283.1"/>
    </source>
</evidence>